<dbReference type="AlphaFoldDB" id="A0A8S1RFP8"/>
<protein>
    <submittedName>
        <fullName evidence="1">Uncharacterized protein</fullName>
    </submittedName>
</protein>
<evidence type="ECO:0000313" key="2">
    <source>
        <dbReference type="Proteomes" id="UP000692954"/>
    </source>
</evidence>
<accession>A0A8S1RFP8</accession>
<proteinExistence type="predicted"/>
<dbReference type="OrthoDB" id="311936at2759"/>
<keyword evidence="2" id="KW-1185">Reference proteome</keyword>
<evidence type="ECO:0000313" key="1">
    <source>
        <dbReference type="EMBL" id="CAD8126133.1"/>
    </source>
</evidence>
<reference evidence="1" key="1">
    <citation type="submission" date="2021-01" db="EMBL/GenBank/DDBJ databases">
        <authorList>
            <consortium name="Genoscope - CEA"/>
            <person name="William W."/>
        </authorList>
    </citation>
    <scope>NUCLEOTIDE SEQUENCE</scope>
</reference>
<comment type="caution">
    <text evidence="1">The sequence shown here is derived from an EMBL/GenBank/DDBJ whole genome shotgun (WGS) entry which is preliminary data.</text>
</comment>
<dbReference type="Proteomes" id="UP000692954">
    <property type="component" value="Unassembled WGS sequence"/>
</dbReference>
<gene>
    <name evidence="1" type="ORF">PSON_ATCC_30995.1.T1650026</name>
</gene>
<dbReference type="EMBL" id="CAJJDN010000165">
    <property type="protein sequence ID" value="CAD8126133.1"/>
    <property type="molecule type" value="Genomic_DNA"/>
</dbReference>
<sequence length="160" mass="19271">MNNILEYLETRDQEIGVIQVICLQPLIIEYFNVNYDLTCAISNIINQNTDICIFKIQKQQQNNNQNQEKTQWDYYRDNKIIATISNKEEILQKHLQGFKEQLFIKFSIFDENDKPNYLDRCQKTINYIQMKQKDIMFSKQDTLYLAEEVKEHCQQWLTSI</sequence>
<organism evidence="1 2">
    <name type="scientific">Paramecium sonneborni</name>
    <dbReference type="NCBI Taxonomy" id="65129"/>
    <lineage>
        <taxon>Eukaryota</taxon>
        <taxon>Sar</taxon>
        <taxon>Alveolata</taxon>
        <taxon>Ciliophora</taxon>
        <taxon>Intramacronucleata</taxon>
        <taxon>Oligohymenophorea</taxon>
        <taxon>Peniculida</taxon>
        <taxon>Parameciidae</taxon>
        <taxon>Paramecium</taxon>
    </lineage>
</organism>
<name>A0A8S1RFP8_9CILI</name>